<evidence type="ECO:0000313" key="1">
    <source>
        <dbReference type="EMBL" id="KAI5649498.1"/>
    </source>
</evidence>
<gene>
    <name evidence="1" type="ORF">M9H77_35503</name>
</gene>
<comment type="caution">
    <text evidence="1">The sequence shown here is derived from an EMBL/GenBank/DDBJ whole genome shotgun (WGS) entry which is preliminary data.</text>
</comment>
<sequence length="244" mass="27329">MDRGFIGDSSLTDNMNGSTWEDGIDLIDINSFINDVALQNSNDPYSYWSNQDYSTGVEIDASLSGAASLEKECAEVECPRKRGRAESCSRVGTKACREKLRREKLNDKFSELCSTLEPGRPARTDKLAILGDAIRVVNQLKSEALEYKETNEKLLEEIKTLKAEKNELREEKLKLKADKEKMEQELKAISVPPPGFMATHPAAYQSAMSKMPVFPGYSLVPMWQYMPSSARDTSQDHKLRPPAA</sequence>
<name>A0ACB9ZPX5_CATRO</name>
<proteinExistence type="predicted"/>
<keyword evidence="2" id="KW-1185">Reference proteome</keyword>
<organism evidence="1 2">
    <name type="scientific">Catharanthus roseus</name>
    <name type="common">Madagascar periwinkle</name>
    <name type="synonym">Vinca rosea</name>
    <dbReference type="NCBI Taxonomy" id="4058"/>
    <lineage>
        <taxon>Eukaryota</taxon>
        <taxon>Viridiplantae</taxon>
        <taxon>Streptophyta</taxon>
        <taxon>Embryophyta</taxon>
        <taxon>Tracheophyta</taxon>
        <taxon>Spermatophyta</taxon>
        <taxon>Magnoliopsida</taxon>
        <taxon>eudicotyledons</taxon>
        <taxon>Gunneridae</taxon>
        <taxon>Pentapetalae</taxon>
        <taxon>asterids</taxon>
        <taxon>lamiids</taxon>
        <taxon>Gentianales</taxon>
        <taxon>Apocynaceae</taxon>
        <taxon>Rauvolfioideae</taxon>
        <taxon>Vinceae</taxon>
        <taxon>Catharanthinae</taxon>
        <taxon>Catharanthus</taxon>
    </lineage>
</organism>
<accession>A0ACB9ZPX5</accession>
<dbReference type="EMBL" id="CM044708">
    <property type="protein sequence ID" value="KAI5649498.1"/>
    <property type="molecule type" value="Genomic_DNA"/>
</dbReference>
<dbReference type="Proteomes" id="UP001060085">
    <property type="component" value="Linkage Group LG08"/>
</dbReference>
<protein>
    <submittedName>
        <fullName evidence="1">Uncharacterized protein</fullName>
    </submittedName>
</protein>
<reference evidence="2" key="1">
    <citation type="journal article" date="2023" name="Nat. Plants">
        <title>Single-cell RNA sequencing provides a high-resolution roadmap for understanding the multicellular compartmentation of specialized metabolism.</title>
        <authorList>
            <person name="Sun S."/>
            <person name="Shen X."/>
            <person name="Li Y."/>
            <person name="Li Y."/>
            <person name="Wang S."/>
            <person name="Li R."/>
            <person name="Zhang H."/>
            <person name="Shen G."/>
            <person name="Guo B."/>
            <person name="Wei J."/>
            <person name="Xu J."/>
            <person name="St-Pierre B."/>
            <person name="Chen S."/>
            <person name="Sun C."/>
        </authorList>
    </citation>
    <scope>NUCLEOTIDE SEQUENCE [LARGE SCALE GENOMIC DNA]</scope>
</reference>
<evidence type="ECO:0000313" key="2">
    <source>
        <dbReference type="Proteomes" id="UP001060085"/>
    </source>
</evidence>